<keyword evidence="3" id="KW-0479">Metal-binding</keyword>
<evidence type="ECO:0000313" key="5">
    <source>
        <dbReference type="EMBL" id="KMP04511.1"/>
    </source>
</evidence>
<evidence type="ECO:0000256" key="3">
    <source>
        <dbReference type="ARBA" id="ARBA00022723"/>
    </source>
</evidence>
<keyword evidence="4" id="KW-0408">Iron</keyword>
<dbReference type="Gene3D" id="2.60.120.620">
    <property type="entry name" value="q2cbj1_9rhob like domain"/>
    <property type="match status" value="1"/>
</dbReference>
<dbReference type="PANTHER" id="PTHR20883:SF15">
    <property type="entry name" value="PHYTANOYL-COA DIOXYGENASE DOMAIN-CONTAINING PROTEIN 1"/>
    <property type="match status" value="1"/>
</dbReference>
<dbReference type="AlphaFoldDB" id="A0A0J6Y786"/>
<keyword evidence="5" id="KW-0223">Dioxygenase</keyword>
<evidence type="ECO:0000256" key="2">
    <source>
        <dbReference type="ARBA" id="ARBA00005830"/>
    </source>
</evidence>
<reference evidence="6" key="1">
    <citation type="journal article" date="2010" name="Genome Res.">
        <title>Population genomic sequencing of Coccidioides fungi reveals recent hybridization and transposon control.</title>
        <authorList>
            <person name="Neafsey D.E."/>
            <person name="Barker B.M."/>
            <person name="Sharpton T.J."/>
            <person name="Stajich J.E."/>
            <person name="Park D.J."/>
            <person name="Whiston E."/>
            <person name="Hung C.-Y."/>
            <person name="McMahan C."/>
            <person name="White J."/>
            <person name="Sykes S."/>
            <person name="Heiman D."/>
            <person name="Young S."/>
            <person name="Zeng Q."/>
            <person name="Abouelleil A."/>
            <person name="Aftuck L."/>
            <person name="Bessette D."/>
            <person name="Brown A."/>
            <person name="FitzGerald M."/>
            <person name="Lui A."/>
            <person name="Macdonald J.P."/>
            <person name="Priest M."/>
            <person name="Orbach M.J."/>
            <person name="Galgiani J.N."/>
            <person name="Kirkland T.N."/>
            <person name="Cole G.T."/>
            <person name="Birren B.W."/>
            <person name="Henn M.R."/>
            <person name="Taylor J.W."/>
            <person name="Rounsley S.D."/>
        </authorList>
    </citation>
    <scope>NUCLEOTIDE SEQUENCE [LARGE SCALE GENOMIC DNA]</scope>
    <source>
        <strain evidence="6">RMSCC 2394</strain>
    </source>
</reference>
<dbReference type="Proteomes" id="UP000054565">
    <property type="component" value="Unassembled WGS sequence"/>
</dbReference>
<dbReference type="GO" id="GO:0051213">
    <property type="term" value="F:dioxygenase activity"/>
    <property type="evidence" value="ECO:0007669"/>
    <property type="project" value="UniProtKB-KW"/>
</dbReference>
<name>A0A0J6Y786_COCIT</name>
<dbReference type="InterPro" id="IPR008775">
    <property type="entry name" value="Phytyl_CoA_dOase-like"/>
</dbReference>
<dbReference type="PANTHER" id="PTHR20883">
    <property type="entry name" value="PHYTANOYL-COA DIOXYGENASE DOMAIN CONTAINING 1"/>
    <property type="match status" value="1"/>
</dbReference>
<dbReference type="Pfam" id="PF05721">
    <property type="entry name" value="PhyH"/>
    <property type="match status" value="1"/>
</dbReference>
<comment type="cofactor">
    <cofactor evidence="1">
        <name>Fe cation</name>
        <dbReference type="ChEBI" id="CHEBI:24875"/>
    </cofactor>
</comment>
<evidence type="ECO:0000256" key="1">
    <source>
        <dbReference type="ARBA" id="ARBA00001962"/>
    </source>
</evidence>
<dbReference type="SUPFAM" id="SSF51197">
    <property type="entry name" value="Clavaminate synthase-like"/>
    <property type="match status" value="1"/>
</dbReference>
<dbReference type="OrthoDB" id="445007at2759"/>
<evidence type="ECO:0000256" key="4">
    <source>
        <dbReference type="ARBA" id="ARBA00023004"/>
    </source>
</evidence>
<dbReference type="GO" id="GO:0046872">
    <property type="term" value="F:metal ion binding"/>
    <property type="evidence" value="ECO:0007669"/>
    <property type="project" value="UniProtKB-KW"/>
</dbReference>
<keyword evidence="5" id="KW-0560">Oxidoreductase</keyword>
<organism evidence="5 6">
    <name type="scientific">Coccidioides immitis RMSCC 2394</name>
    <dbReference type="NCBI Taxonomy" id="404692"/>
    <lineage>
        <taxon>Eukaryota</taxon>
        <taxon>Fungi</taxon>
        <taxon>Dikarya</taxon>
        <taxon>Ascomycota</taxon>
        <taxon>Pezizomycotina</taxon>
        <taxon>Eurotiomycetes</taxon>
        <taxon>Eurotiomycetidae</taxon>
        <taxon>Onygenales</taxon>
        <taxon>Onygenaceae</taxon>
        <taxon>Coccidioides</taxon>
    </lineage>
</organism>
<comment type="similarity">
    <text evidence="2">Belongs to the PhyH family.</text>
</comment>
<sequence length="299" mass="33656">MADQFKHLRNIGMMRNPLPEDPVDRANMEHVLQHGYVVIENCFSKEEAEAAKAEIDRLSGSAPMIGRNSFEGFNTNRIYSLLNKTRKFDKFAILPRVLALNDFFLDPGYNITSFHTIQINPGEKNQDMHHDDAFCHVPRPRLPLGAAIIIAFDDFTAENGATGVIPGSHTWGADRRGKYEETVPMVCPAGSVVYFIGTTWHCGGANNSSKPRKSATVQYCQPYIRPIENQILAVDPRKLKEIPPRIVEMMGYRIHRPFIGYADGLNPIKAVQRMVKWLQEPVDHSPPTFASTSHADSRL</sequence>
<accession>A0A0J6Y786</accession>
<evidence type="ECO:0000313" key="6">
    <source>
        <dbReference type="Proteomes" id="UP000054565"/>
    </source>
</evidence>
<protein>
    <submittedName>
        <fullName evidence="5">Phytanoyl-CoA dioxygenase</fullName>
    </submittedName>
</protein>
<dbReference type="EMBL" id="DS028095">
    <property type="protein sequence ID" value="KMP04511.1"/>
    <property type="molecule type" value="Genomic_DNA"/>
</dbReference>
<gene>
    <name evidence="5" type="ORF">CIRG_04192</name>
</gene>
<proteinExistence type="inferred from homology"/>